<organism evidence="2 3">
    <name type="scientific">Lophiotrema nucula</name>
    <dbReference type="NCBI Taxonomy" id="690887"/>
    <lineage>
        <taxon>Eukaryota</taxon>
        <taxon>Fungi</taxon>
        <taxon>Dikarya</taxon>
        <taxon>Ascomycota</taxon>
        <taxon>Pezizomycotina</taxon>
        <taxon>Dothideomycetes</taxon>
        <taxon>Pleosporomycetidae</taxon>
        <taxon>Pleosporales</taxon>
        <taxon>Lophiotremataceae</taxon>
        <taxon>Lophiotrema</taxon>
    </lineage>
</organism>
<evidence type="ECO:0000256" key="1">
    <source>
        <dbReference type="SAM" id="MobiDB-lite"/>
    </source>
</evidence>
<feature type="region of interest" description="Disordered" evidence="1">
    <location>
        <begin position="358"/>
        <end position="377"/>
    </location>
</feature>
<reference evidence="2" key="1">
    <citation type="journal article" date="2020" name="Stud. Mycol.">
        <title>101 Dothideomycetes genomes: a test case for predicting lifestyles and emergence of pathogens.</title>
        <authorList>
            <person name="Haridas S."/>
            <person name="Albert R."/>
            <person name="Binder M."/>
            <person name="Bloem J."/>
            <person name="Labutti K."/>
            <person name="Salamov A."/>
            <person name="Andreopoulos B."/>
            <person name="Baker S."/>
            <person name="Barry K."/>
            <person name="Bills G."/>
            <person name="Bluhm B."/>
            <person name="Cannon C."/>
            <person name="Castanera R."/>
            <person name="Culley D."/>
            <person name="Daum C."/>
            <person name="Ezra D."/>
            <person name="Gonzalez J."/>
            <person name="Henrissat B."/>
            <person name="Kuo A."/>
            <person name="Liang C."/>
            <person name="Lipzen A."/>
            <person name="Lutzoni F."/>
            <person name="Magnuson J."/>
            <person name="Mondo S."/>
            <person name="Nolan M."/>
            <person name="Ohm R."/>
            <person name="Pangilinan J."/>
            <person name="Park H.-J."/>
            <person name="Ramirez L."/>
            <person name="Alfaro M."/>
            <person name="Sun H."/>
            <person name="Tritt A."/>
            <person name="Yoshinaga Y."/>
            <person name="Zwiers L.-H."/>
            <person name="Turgeon B."/>
            <person name="Goodwin S."/>
            <person name="Spatafora J."/>
            <person name="Crous P."/>
            <person name="Grigoriev I."/>
        </authorList>
    </citation>
    <scope>NUCLEOTIDE SEQUENCE</scope>
    <source>
        <strain evidence="2">CBS 627.86</strain>
    </source>
</reference>
<accession>A0A6A5Z3W1</accession>
<feature type="compositionally biased region" description="Acidic residues" evidence="1">
    <location>
        <begin position="361"/>
        <end position="377"/>
    </location>
</feature>
<gene>
    <name evidence="2" type="ORF">BDV96DRAFT_116412</name>
</gene>
<name>A0A6A5Z3W1_9PLEO</name>
<dbReference type="EMBL" id="ML977327">
    <property type="protein sequence ID" value="KAF2113693.1"/>
    <property type="molecule type" value="Genomic_DNA"/>
</dbReference>
<proteinExistence type="predicted"/>
<evidence type="ECO:0000313" key="3">
    <source>
        <dbReference type="Proteomes" id="UP000799770"/>
    </source>
</evidence>
<evidence type="ECO:0000313" key="2">
    <source>
        <dbReference type="EMBL" id="KAF2113693.1"/>
    </source>
</evidence>
<dbReference type="Proteomes" id="UP000799770">
    <property type="component" value="Unassembled WGS sequence"/>
</dbReference>
<keyword evidence="3" id="KW-1185">Reference proteome</keyword>
<sequence length="377" mass="42724">MAPSNPNKGNVDALQSVLRANNELHLLQTLNQGHTPKWGGGSKTHLPDLHLGHCNLNPVCAKLTKVRSDGDKWECRIYELVDKANQKAYEMPLDACPPFKAVWPFSDLYLSEDEEWDMSYPGLPIIQWYFLDCAYGKNWHQQLPKPRTGDFRGALHEVHKIELKRTQSKKGASKVLFMVPTRLQIRAMIPGKISLLHGINKIEVQSHNFKTLEDIGVQKPKGTLVPIYVPVGGYEQVIGGRLDIYAYLQCPTQQKAANVVHLVAHAGEKHVSVTLHNERVHIEPPYHATTTRAEFNVLVRLAFVHTNQVDTTILHVPITATFWNTLYTIWTRLADHLSTGKNLWMINLSDGAVRERKELVEENNEDEAEDGEVMDDE</sequence>
<dbReference type="AlphaFoldDB" id="A0A6A5Z3W1"/>
<protein>
    <submittedName>
        <fullName evidence="2">Uncharacterized protein</fullName>
    </submittedName>
</protein>